<dbReference type="EMBL" id="NXMA01000011">
    <property type="protein sequence ID" value="TKX31163.1"/>
    <property type="molecule type" value="Genomic_DNA"/>
</dbReference>
<proteinExistence type="predicted"/>
<comment type="caution">
    <text evidence="3">The sequence shown here is derived from an EMBL/GenBank/DDBJ whole genome shotgun (WGS) entry which is preliminary data.</text>
</comment>
<feature type="region of interest" description="Disordered" evidence="2">
    <location>
        <begin position="176"/>
        <end position="195"/>
    </location>
</feature>
<dbReference type="Proteomes" id="UP000310353">
    <property type="component" value="Unassembled WGS sequence"/>
</dbReference>
<evidence type="ECO:0000256" key="2">
    <source>
        <dbReference type="SAM" id="MobiDB-lite"/>
    </source>
</evidence>
<feature type="region of interest" description="Disordered" evidence="2">
    <location>
        <begin position="221"/>
        <end position="248"/>
    </location>
</feature>
<gene>
    <name evidence="3" type="ORF">CQA76_06580</name>
</gene>
<name>A0A4U7BHF9_9BACT</name>
<keyword evidence="1" id="KW-0175">Coiled coil</keyword>
<evidence type="ECO:0000256" key="1">
    <source>
        <dbReference type="SAM" id="Coils"/>
    </source>
</evidence>
<accession>A0A4U7BHF9</accession>
<keyword evidence="4" id="KW-1185">Reference proteome</keyword>
<dbReference type="RefSeq" id="WP_137622625.1">
    <property type="nucleotide sequence ID" value="NZ_NXMA01000011.1"/>
</dbReference>
<evidence type="ECO:0000313" key="4">
    <source>
        <dbReference type="Proteomes" id="UP000310353"/>
    </source>
</evidence>
<dbReference type="AlphaFoldDB" id="A0A4U7BHF9"/>
<feature type="coiled-coil region" evidence="1">
    <location>
        <begin position="115"/>
        <end position="142"/>
    </location>
</feature>
<dbReference type="OrthoDB" id="5339555at2"/>
<feature type="compositionally biased region" description="Polar residues" evidence="2">
    <location>
        <begin position="224"/>
        <end position="248"/>
    </location>
</feature>
<evidence type="ECO:0008006" key="5">
    <source>
        <dbReference type="Google" id="ProtNLM"/>
    </source>
</evidence>
<evidence type="ECO:0000313" key="3">
    <source>
        <dbReference type="EMBL" id="TKX31163.1"/>
    </source>
</evidence>
<organism evidence="3 4">
    <name type="scientific">Campylobacter aviculae</name>
    <dbReference type="NCBI Taxonomy" id="2510190"/>
    <lineage>
        <taxon>Bacteria</taxon>
        <taxon>Pseudomonadati</taxon>
        <taxon>Campylobacterota</taxon>
        <taxon>Epsilonproteobacteria</taxon>
        <taxon>Campylobacterales</taxon>
        <taxon>Campylobacteraceae</taxon>
        <taxon>Campylobacter</taxon>
    </lineage>
</organism>
<protein>
    <recommendedName>
        <fullName evidence="5">Flagellar protein FliL</fullName>
    </recommendedName>
</protein>
<reference evidence="3 4" key="1">
    <citation type="submission" date="2018-05" db="EMBL/GenBank/DDBJ databases">
        <title>Novel Campyloabacter and Helicobacter Species and Strains.</title>
        <authorList>
            <person name="Mannion A.J."/>
            <person name="Shen Z."/>
            <person name="Fox J.G."/>
        </authorList>
    </citation>
    <scope>NUCLEOTIDE SEQUENCE [LARGE SCALE GENOMIC DNA]</scope>
    <source>
        <strain evidence="4">MIT17-670</strain>
    </source>
</reference>
<sequence length="248" mass="28546">MKKIFFVIFLFLNLHAQSLEISKLRTDLYSKSGSNTLKKIEISLDFEGKNLEENELKLIDSINTVISGFFYEDMFTEIGKDNFKKVLKKFVEKRYKMNIDEIYILSLSGVEKFDLEEFKRFLESTEAKKNNTSNEVKKVLENLSVPEVPQVKTSNNISIPNIPESKQIGQLFKNTEEDNEKQDNGEINPDSLNIPKISPLELEEKIKQDLIKNPPKIFQEKNTTKAIADENSSTGFDLKLDNNSSHVQ</sequence>